<feature type="transmembrane region" description="Helical" evidence="6">
    <location>
        <begin position="83"/>
        <end position="101"/>
    </location>
</feature>
<comment type="subcellular location">
    <subcellularLocation>
        <location evidence="1">Membrane</location>
        <topology evidence="1">Multi-pass membrane protein</topology>
    </subcellularLocation>
</comment>
<evidence type="ECO:0000256" key="5">
    <source>
        <dbReference type="SAM" id="MobiDB-lite"/>
    </source>
</evidence>
<comment type="caution">
    <text evidence="8">The sequence shown here is derived from an EMBL/GenBank/DDBJ whole genome shotgun (WGS) entry which is preliminary data.</text>
</comment>
<feature type="transmembrane region" description="Helical" evidence="6">
    <location>
        <begin position="338"/>
        <end position="358"/>
    </location>
</feature>
<feature type="transmembrane region" description="Helical" evidence="6">
    <location>
        <begin position="113"/>
        <end position="135"/>
    </location>
</feature>
<feature type="transmembrane region" description="Helical" evidence="6">
    <location>
        <begin position="211"/>
        <end position="234"/>
    </location>
</feature>
<evidence type="ECO:0000256" key="2">
    <source>
        <dbReference type="ARBA" id="ARBA00022692"/>
    </source>
</evidence>
<organism evidence="8 9">
    <name type="scientific">Diplodia seriata</name>
    <dbReference type="NCBI Taxonomy" id="420778"/>
    <lineage>
        <taxon>Eukaryota</taxon>
        <taxon>Fungi</taxon>
        <taxon>Dikarya</taxon>
        <taxon>Ascomycota</taxon>
        <taxon>Pezizomycotina</taxon>
        <taxon>Dothideomycetes</taxon>
        <taxon>Dothideomycetes incertae sedis</taxon>
        <taxon>Botryosphaeriales</taxon>
        <taxon>Botryosphaeriaceae</taxon>
        <taxon>Diplodia</taxon>
    </lineage>
</organism>
<dbReference type="Gene3D" id="1.20.1250.20">
    <property type="entry name" value="MFS general substrate transporter like domains"/>
    <property type="match status" value="2"/>
</dbReference>
<dbReference type="GO" id="GO:0016020">
    <property type="term" value="C:membrane"/>
    <property type="evidence" value="ECO:0007669"/>
    <property type="project" value="UniProtKB-SubCell"/>
</dbReference>
<dbReference type="InterPro" id="IPR020846">
    <property type="entry name" value="MFS_dom"/>
</dbReference>
<dbReference type="PROSITE" id="PS50850">
    <property type="entry name" value="MFS"/>
    <property type="match status" value="1"/>
</dbReference>
<feature type="transmembrane region" description="Helical" evidence="6">
    <location>
        <begin position="370"/>
        <end position="394"/>
    </location>
</feature>
<evidence type="ECO:0000256" key="6">
    <source>
        <dbReference type="SAM" id="Phobius"/>
    </source>
</evidence>
<accession>A0A0G2DSQ0</accession>
<evidence type="ECO:0000313" key="8">
    <source>
        <dbReference type="EMBL" id="KKY13286.1"/>
    </source>
</evidence>
<feature type="compositionally biased region" description="Low complexity" evidence="5">
    <location>
        <begin position="21"/>
        <end position="33"/>
    </location>
</feature>
<dbReference type="Proteomes" id="UP000034182">
    <property type="component" value="Unassembled WGS sequence"/>
</dbReference>
<dbReference type="CDD" id="cd17476">
    <property type="entry name" value="MFS_Amf1_MDR_like"/>
    <property type="match status" value="1"/>
</dbReference>
<feature type="transmembrane region" description="Helical" evidence="6">
    <location>
        <begin position="401"/>
        <end position="420"/>
    </location>
</feature>
<feature type="transmembrane region" description="Helical" evidence="6">
    <location>
        <begin position="463"/>
        <end position="484"/>
    </location>
</feature>
<feature type="region of interest" description="Disordered" evidence="5">
    <location>
        <begin position="1"/>
        <end position="36"/>
    </location>
</feature>
<evidence type="ECO:0000313" key="9">
    <source>
        <dbReference type="Proteomes" id="UP000034182"/>
    </source>
</evidence>
<dbReference type="SUPFAM" id="SSF103473">
    <property type="entry name" value="MFS general substrate transporter"/>
    <property type="match status" value="2"/>
</dbReference>
<dbReference type="AlphaFoldDB" id="A0A0G2DSQ0"/>
<sequence>MTPTPTTTPPADPDPPVPLARRTTTLSTTTRSTFKPRASPAREALFVGILCTSQLLTQASLAQTIAILPFLSHTFGGASAGQQSWFTAAYSLTVGIFILPAGRIGDVLHAHKALFVGGFAWFAACSGAAGFAGAYDAERESGLVVFDVCRALQGVGPAVVLPNAIAILSRAYDGPRMKRRQEMAFAVFGATAPGGFVLGAAGSALFAETAWWPGAFWCLAGVCAAVAVAGAVVIPKEEEGEEEWVEGLEEGETSTRPAEEQECGLLERLDAAGTVAGLAGLVLFNFAWNQGPVVGWQTPYTYAVLIVGVLVLAAFAAIEARARFPLVPVRKLGRDVGFVLACISAGWASFGIWVYYSWRFNLVLRGITPLLASAHFVPVALSGLCAALTTGAVLGRVPPSWVMMVAMLAFTVGNVLVATAPVAQTYWAQTFVGFVVIPWGMDMSFPAGTIIMSRSLPREEQGLAASLLNTVINYSISIGLGFAGTVERQVNDGGRDLLAGYRGGFYLGIGLSSLGLAVSVCFALVQYAESVRQRR</sequence>
<feature type="transmembrane region" description="Helical" evidence="6">
    <location>
        <begin position="155"/>
        <end position="172"/>
    </location>
</feature>
<dbReference type="PANTHER" id="PTHR42718">
    <property type="entry name" value="MAJOR FACILITATOR SUPERFAMILY MULTIDRUG TRANSPORTER MFSC"/>
    <property type="match status" value="1"/>
</dbReference>
<evidence type="ECO:0000259" key="7">
    <source>
        <dbReference type="PROSITE" id="PS50850"/>
    </source>
</evidence>
<reference evidence="8 9" key="1">
    <citation type="submission" date="2015-03" db="EMBL/GenBank/DDBJ databases">
        <authorList>
            <person name="Morales-Cruz A."/>
            <person name="Amrine K.C."/>
            <person name="Cantu D."/>
        </authorList>
    </citation>
    <scope>NUCLEOTIDE SEQUENCE [LARGE SCALE GENOMIC DNA]</scope>
    <source>
        <strain evidence="8">DS831</strain>
    </source>
</reference>
<dbReference type="GO" id="GO:0022857">
    <property type="term" value="F:transmembrane transporter activity"/>
    <property type="evidence" value="ECO:0007669"/>
    <property type="project" value="InterPro"/>
</dbReference>
<evidence type="ECO:0000256" key="1">
    <source>
        <dbReference type="ARBA" id="ARBA00004141"/>
    </source>
</evidence>
<dbReference type="PANTHER" id="PTHR42718:SF1">
    <property type="entry name" value="LOW AFFINITY AMMONIUM TRANSPORTER"/>
    <property type="match status" value="1"/>
</dbReference>
<evidence type="ECO:0000256" key="4">
    <source>
        <dbReference type="ARBA" id="ARBA00023136"/>
    </source>
</evidence>
<evidence type="ECO:0000256" key="3">
    <source>
        <dbReference type="ARBA" id="ARBA00022989"/>
    </source>
</evidence>
<dbReference type="InterPro" id="IPR036259">
    <property type="entry name" value="MFS_trans_sf"/>
</dbReference>
<feature type="transmembrane region" description="Helical" evidence="6">
    <location>
        <begin position="269"/>
        <end position="288"/>
    </location>
</feature>
<dbReference type="EMBL" id="LAQI01000342">
    <property type="protein sequence ID" value="KKY13286.1"/>
    <property type="molecule type" value="Genomic_DNA"/>
</dbReference>
<proteinExistence type="predicted"/>
<keyword evidence="2 6" id="KW-0812">Transmembrane</keyword>
<feature type="transmembrane region" description="Helical" evidence="6">
    <location>
        <begin position="504"/>
        <end position="525"/>
    </location>
</feature>
<reference evidence="8 9" key="2">
    <citation type="submission" date="2015-05" db="EMBL/GenBank/DDBJ databases">
        <title>Distinctive expansion of gene families associated with plant cell wall degradation and secondary metabolism in the genomes of grapevine trunk pathogens.</title>
        <authorList>
            <person name="Lawrence D.P."/>
            <person name="Travadon R."/>
            <person name="Rolshausen P.E."/>
            <person name="Baumgartner K."/>
        </authorList>
    </citation>
    <scope>NUCLEOTIDE SEQUENCE [LARGE SCALE GENOMIC DNA]</scope>
    <source>
        <strain evidence="8">DS831</strain>
    </source>
</reference>
<feature type="compositionally biased region" description="Pro residues" evidence="5">
    <location>
        <begin position="1"/>
        <end position="18"/>
    </location>
</feature>
<feature type="transmembrane region" description="Helical" evidence="6">
    <location>
        <begin position="44"/>
        <end position="71"/>
    </location>
</feature>
<feature type="domain" description="Major facilitator superfamily (MFS) profile" evidence="7">
    <location>
        <begin position="46"/>
        <end position="527"/>
    </location>
</feature>
<feature type="transmembrane region" description="Helical" evidence="6">
    <location>
        <begin position="426"/>
        <end position="451"/>
    </location>
</feature>
<keyword evidence="3 6" id="KW-1133">Transmembrane helix</keyword>
<keyword evidence="4 6" id="KW-0472">Membrane</keyword>
<protein>
    <recommendedName>
        <fullName evidence="7">Major facilitator superfamily (MFS) profile domain-containing protein</fullName>
    </recommendedName>
</protein>
<feature type="transmembrane region" description="Helical" evidence="6">
    <location>
        <begin position="300"/>
        <end position="318"/>
    </location>
</feature>
<dbReference type="InterPro" id="IPR011701">
    <property type="entry name" value="MFS"/>
</dbReference>
<dbReference type="Pfam" id="PF07690">
    <property type="entry name" value="MFS_1"/>
    <property type="match status" value="1"/>
</dbReference>
<name>A0A0G2DSQ0_9PEZI</name>
<gene>
    <name evidence="8" type="ORF">UCDDS831_g09137</name>
</gene>
<feature type="transmembrane region" description="Helical" evidence="6">
    <location>
        <begin position="184"/>
        <end position="205"/>
    </location>
</feature>